<comment type="caution">
    <text evidence="1">The sequence shown here is derived from an EMBL/GenBank/DDBJ whole genome shotgun (WGS) entry which is preliminary data.</text>
</comment>
<dbReference type="GO" id="GO:0003677">
    <property type="term" value="F:DNA binding"/>
    <property type="evidence" value="ECO:0007669"/>
    <property type="project" value="InterPro"/>
</dbReference>
<dbReference type="Proteomes" id="UP001160519">
    <property type="component" value="Unassembled WGS sequence"/>
</dbReference>
<dbReference type="GO" id="GO:0006313">
    <property type="term" value="P:DNA transposition"/>
    <property type="evidence" value="ECO:0007669"/>
    <property type="project" value="InterPro"/>
</dbReference>
<evidence type="ECO:0000313" key="1">
    <source>
        <dbReference type="EMBL" id="MDI1231246.1"/>
    </source>
</evidence>
<proteinExistence type="predicted"/>
<dbReference type="EMBL" id="JAQSDF010000025">
    <property type="protein sequence ID" value="MDI1231246.1"/>
    <property type="molecule type" value="Genomic_DNA"/>
</dbReference>
<protein>
    <submittedName>
        <fullName evidence="1">Transposase</fullName>
    </submittedName>
</protein>
<evidence type="ECO:0000313" key="2">
    <source>
        <dbReference type="Proteomes" id="UP001160519"/>
    </source>
</evidence>
<organism evidence="1 2">
    <name type="scientific">Candidatus Methylobacter titanis</name>
    <dbReference type="NCBI Taxonomy" id="3053457"/>
    <lineage>
        <taxon>Bacteria</taxon>
        <taxon>Pseudomonadati</taxon>
        <taxon>Pseudomonadota</taxon>
        <taxon>Gammaproteobacteria</taxon>
        <taxon>Methylococcales</taxon>
        <taxon>Methylococcaceae</taxon>
        <taxon>Methylobacter</taxon>
    </lineage>
</organism>
<dbReference type="Gene3D" id="3.30.70.1290">
    <property type="entry name" value="Transposase IS200-like"/>
    <property type="match status" value="1"/>
</dbReference>
<accession>A0AA43Q474</accession>
<dbReference type="InterPro" id="IPR036515">
    <property type="entry name" value="Transposase_17_sf"/>
</dbReference>
<name>A0AA43Q474_9GAMM</name>
<dbReference type="AlphaFoldDB" id="A0AA43Q474"/>
<dbReference type="GO" id="GO:0004803">
    <property type="term" value="F:transposase activity"/>
    <property type="evidence" value="ECO:0007669"/>
    <property type="project" value="InterPro"/>
</dbReference>
<gene>
    <name evidence="1" type="ORF">PSU93_08870</name>
</gene>
<dbReference type="SUPFAM" id="SSF143422">
    <property type="entry name" value="Transposase IS200-like"/>
    <property type="match status" value="1"/>
</dbReference>
<sequence length="222" mass="25831">MGVIPAFGGQNRAAHSDCLVPKLQLGNAYPQAQLDKRLFSGQIESMGRSRYKILNEAYPYFHTLTVAGWQPVFTRQESVQLLFDSFIWLQENADFQAPCLCYLGFPLHFIASGSQHSKRIQQFKSFTARQILDLLEQRQATTLLNYFAYYKRKHKTESHYQFWQEGSHPEEMNNDTMLMQRLAYIHNNPVKRGYVDLPEHWRYSSARAYAGQDSLLPMVLLN</sequence>
<reference evidence="1" key="1">
    <citation type="submission" date="2023-01" db="EMBL/GenBank/DDBJ databases">
        <title>Biogeochemical cycle of methane in antarctic sediments.</title>
        <authorList>
            <person name="Roldan D.M."/>
            <person name="Menes R.J."/>
        </authorList>
    </citation>
    <scope>NUCLEOTIDE SEQUENCE [LARGE SCALE GENOMIC DNA]</scope>
    <source>
        <strain evidence="1">K-2018 MAG008</strain>
    </source>
</reference>
<keyword evidence="2" id="KW-1185">Reference proteome</keyword>